<dbReference type="EMBL" id="FNPR01000006">
    <property type="protein sequence ID" value="SDY85996.1"/>
    <property type="molecule type" value="Genomic_DNA"/>
</dbReference>
<dbReference type="STRING" id="576131.SAMN05444486_10642"/>
<gene>
    <name evidence="1" type="ORF">SAMN05444486_10642</name>
</gene>
<proteinExistence type="predicted"/>
<reference evidence="1 2" key="1">
    <citation type="submission" date="2016-10" db="EMBL/GenBank/DDBJ databases">
        <authorList>
            <person name="de Groot N.N."/>
        </authorList>
    </citation>
    <scope>NUCLEOTIDE SEQUENCE [LARGE SCALE GENOMIC DNA]</scope>
    <source>
        <strain evidence="1 2">DSM 24677</strain>
    </source>
</reference>
<accession>A0A1H3NAV2</accession>
<dbReference type="Proteomes" id="UP000199026">
    <property type="component" value="Unassembled WGS sequence"/>
</dbReference>
<evidence type="ECO:0000313" key="1">
    <source>
        <dbReference type="EMBL" id="SDY85996.1"/>
    </source>
</evidence>
<sequence>MQATASTFARFYGRNDWLLVPRRGRRTSAIDVALQGLSVSAQLRSGPESGPIYTLSQSDDLWLAPKAGRVGRSASGPYRPLDATPDCCGCSPLTGHSPRVRNRADGELTVCGLSRCSQAFEQWLLLLECCPMTLIRWMAMYQLNGNLQAKDHLDQACVGACHV</sequence>
<keyword evidence="2" id="KW-1185">Reference proteome</keyword>
<dbReference type="AlphaFoldDB" id="A0A1H3NAV2"/>
<name>A0A1H3NAV2_9RHOB</name>
<organism evidence="1 2">
    <name type="scientific">Lentibacter algarum</name>
    <dbReference type="NCBI Taxonomy" id="576131"/>
    <lineage>
        <taxon>Bacteria</taxon>
        <taxon>Pseudomonadati</taxon>
        <taxon>Pseudomonadota</taxon>
        <taxon>Alphaproteobacteria</taxon>
        <taxon>Rhodobacterales</taxon>
        <taxon>Roseobacteraceae</taxon>
        <taxon>Lentibacter</taxon>
    </lineage>
</organism>
<protein>
    <submittedName>
        <fullName evidence="1">Uncharacterized protein</fullName>
    </submittedName>
</protein>
<evidence type="ECO:0000313" key="2">
    <source>
        <dbReference type="Proteomes" id="UP000199026"/>
    </source>
</evidence>